<dbReference type="EMBL" id="JAEHOD010000004">
    <property type="protein sequence ID" value="KAG2453269.1"/>
    <property type="molecule type" value="Genomic_DNA"/>
</dbReference>
<organism evidence="3 4">
    <name type="scientific">Chlamydomonas schloesseri</name>
    <dbReference type="NCBI Taxonomy" id="2026947"/>
    <lineage>
        <taxon>Eukaryota</taxon>
        <taxon>Viridiplantae</taxon>
        <taxon>Chlorophyta</taxon>
        <taxon>core chlorophytes</taxon>
        <taxon>Chlorophyceae</taxon>
        <taxon>CS clade</taxon>
        <taxon>Chlamydomonadales</taxon>
        <taxon>Chlamydomonadaceae</taxon>
        <taxon>Chlamydomonas</taxon>
    </lineage>
</organism>
<feature type="compositionally biased region" description="Acidic residues" evidence="2">
    <location>
        <begin position="501"/>
        <end position="530"/>
    </location>
</feature>
<dbReference type="InterPro" id="IPR036770">
    <property type="entry name" value="Ankyrin_rpt-contain_sf"/>
</dbReference>
<dbReference type="GO" id="GO:0005783">
    <property type="term" value="C:endoplasmic reticulum"/>
    <property type="evidence" value="ECO:0007669"/>
    <property type="project" value="TreeGrafter"/>
</dbReference>
<dbReference type="GO" id="GO:0071944">
    <property type="term" value="C:cell periphery"/>
    <property type="evidence" value="ECO:0007669"/>
    <property type="project" value="TreeGrafter"/>
</dbReference>
<dbReference type="GO" id="GO:0030149">
    <property type="term" value="P:sphingolipid catabolic process"/>
    <property type="evidence" value="ECO:0007669"/>
    <property type="project" value="TreeGrafter"/>
</dbReference>
<evidence type="ECO:0000313" key="3">
    <source>
        <dbReference type="EMBL" id="KAG2453269.1"/>
    </source>
</evidence>
<dbReference type="PANTHER" id="PTHR12393:SF6">
    <property type="entry name" value="SPHINGOMYELIN PHOSPHODIESTERASE 2"/>
    <property type="match status" value="1"/>
</dbReference>
<dbReference type="Proteomes" id="UP000613740">
    <property type="component" value="Unassembled WGS sequence"/>
</dbReference>
<proteinExistence type="predicted"/>
<feature type="coiled-coil region" evidence="1">
    <location>
        <begin position="168"/>
        <end position="197"/>
    </location>
</feature>
<evidence type="ECO:0000256" key="2">
    <source>
        <dbReference type="SAM" id="MobiDB-lite"/>
    </source>
</evidence>
<dbReference type="PANTHER" id="PTHR12393">
    <property type="entry name" value="SPHINGOMYELIN PHOSPHODIESTERASE RELATED"/>
    <property type="match status" value="1"/>
</dbReference>
<name>A0A835WSA6_9CHLO</name>
<dbReference type="GO" id="GO:0046513">
    <property type="term" value="P:ceramide biosynthetic process"/>
    <property type="evidence" value="ECO:0007669"/>
    <property type="project" value="TreeGrafter"/>
</dbReference>
<evidence type="ECO:0000256" key="1">
    <source>
        <dbReference type="SAM" id="Coils"/>
    </source>
</evidence>
<reference evidence="3" key="1">
    <citation type="journal article" date="2020" name="bioRxiv">
        <title>Comparative genomics of Chlamydomonas.</title>
        <authorList>
            <person name="Craig R.J."/>
            <person name="Hasan A.R."/>
            <person name="Ness R.W."/>
            <person name="Keightley P.D."/>
        </authorList>
    </citation>
    <scope>NUCLEOTIDE SEQUENCE</scope>
    <source>
        <strain evidence="3">CCAP 11/173</strain>
    </source>
</reference>
<dbReference type="SUPFAM" id="SSF48403">
    <property type="entry name" value="Ankyrin repeat"/>
    <property type="match status" value="1"/>
</dbReference>
<evidence type="ECO:0000313" key="4">
    <source>
        <dbReference type="Proteomes" id="UP000613740"/>
    </source>
</evidence>
<dbReference type="GO" id="GO:0016020">
    <property type="term" value="C:membrane"/>
    <property type="evidence" value="ECO:0007669"/>
    <property type="project" value="TreeGrafter"/>
</dbReference>
<protein>
    <submittedName>
        <fullName evidence="3">Uncharacterized protein</fullName>
    </submittedName>
</protein>
<dbReference type="AlphaFoldDB" id="A0A835WSA6"/>
<gene>
    <name evidence="3" type="ORF">HYH02_002592</name>
</gene>
<sequence length="530" mass="56030">MEKQDRQLPATHRRRLRCLAASSGHAASLEAALAHAGCKLTSDTLTSAAAAGNLAACQRLLDEGCWCTRGALLAAAGSGNLELLQLLLKSDTYVYSPCRNAAAAAASAGQVELFERLLPADLLDNNVQCAKFDAVAAAAATAAAEAAASAAAAAEAGSMGEGAAEKALAASEAAVRAAEAAQKAHEAEECVRRQRNNRSAMLEYLLTGCPAEVVARYYHRLWLPPPAQQLEAAAAAGEGGAQAARAADEAADFMVYWLLTSRDLLAAALRSPTPCWLGKVRFLLSAWGPTVARQVVGLREQQPGNGAARHVTVRMGLRECDQRCGELLLQAACHQPELLARFRLAHADGLTSGGYRGALLAAAERGDVAAIAHLLDDGGGDGRVPLGPLDSNRRWVADSYLGVGHVAVLQLLAQRGYRFTAEDVAQEAFEQLDRRQSGSEEALEWAAAELEAETGARPKPIRGVAARAVLDSANEAAAGWLQRAGLLPTEEQYAEWAARGDDDEEDEEGEEEDEEEEGEHEEQEEGEDDG</sequence>
<comment type="caution">
    <text evidence="3">The sequence shown here is derived from an EMBL/GenBank/DDBJ whole genome shotgun (WGS) entry which is preliminary data.</text>
</comment>
<dbReference type="GO" id="GO:0004620">
    <property type="term" value="F:phospholipase activity"/>
    <property type="evidence" value="ECO:0007669"/>
    <property type="project" value="TreeGrafter"/>
</dbReference>
<feature type="region of interest" description="Disordered" evidence="2">
    <location>
        <begin position="491"/>
        <end position="530"/>
    </location>
</feature>
<accession>A0A835WSA6</accession>
<keyword evidence="1" id="KW-0175">Coiled coil</keyword>
<keyword evidence="4" id="KW-1185">Reference proteome</keyword>